<dbReference type="VEuPathDB" id="FungiDB:F4678DRAFT_486227"/>
<evidence type="ECO:0000256" key="2">
    <source>
        <dbReference type="SAM" id="SignalP"/>
    </source>
</evidence>
<dbReference type="EMBL" id="JANPWZ010000177">
    <property type="protein sequence ID" value="KAJ3578725.1"/>
    <property type="molecule type" value="Genomic_DNA"/>
</dbReference>
<dbReference type="AlphaFoldDB" id="A0A9W8TQY4"/>
<feature type="transmembrane region" description="Helical" evidence="1">
    <location>
        <begin position="229"/>
        <end position="247"/>
    </location>
</feature>
<gene>
    <name evidence="3" type="ORF">NPX13_g1847</name>
</gene>
<keyword evidence="2" id="KW-0732">Signal</keyword>
<feature type="transmembrane region" description="Helical" evidence="1">
    <location>
        <begin position="337"/>
        <end position="361"/>
    </location>
</feature>
<feature type="transmembrane region" description="Helical" evidence="1">
    <location>
        <begin position="304"/>
        <end position="331"/>
    </location>
</feature>
<name>A0A9W8TQY4_9PEZI</name>
<evidence type="ECO:0000313" key="3">
    <source>
        <dbReference type="EMBL" id="KAJ3578725.1"/>
    </source>
</evidence>
<reference evidence="3" key="1">
    <citation type="submission" date="2022-07" db="EMBL/GenBank/DDBJ databases">
        <title>Genome Sequence of Xylaria arbuscula.</title>
        <authorList>
            <person name="Buettner E."/>
        </authorList>
    </citation>
    <scope>NUCLEOTIDE SEQUENCE</scope>
    <source>
        <strain evidence="3">VT107</strain>
    </source>
</reference>
<organism evidence="3 4">
    <name type="scientific">Xylaria arbuscula</name>
    <dbReference type="NCBI Taxonomy" id="114810"/>
    <lineage>
        <taxon>Eukaryota</taxon>
        <taxon>Fungi</taxon>
        <taxon>Dikarya</taxon>
        <taxon>Ascomycota</taxon>
        <taxon>Pezizomycotina</taxon>
        <taxon>Sordariomycetes</taxon>
        <taxon>Xylariomycetidae</taxon>
        <taxon>Xylariales</taxon>
        <taxon>Xylariaceae</taxon>
        <taxon>Xylaria</taxon>
    </lineage>
</organism>
<feature type="transmembrane region" description="Helical" evidence="1">
    <location>
        <begin position="177"/>
        <end position="198"/>
    </location>
</feature>
<keyword evidence="1" id="KW-0472">Membrane</keyword>
<comment type="caution">
    <text evidence="3">The sequence shown here is derived from an EMBL/GenBank/DDBJ whole genome shotgun (WGS) entry which is preliminary data.</text>
</comment>
<sequence>MAPLYRYLLAALALGAVVSGETKQQARWRIARSRSQFTHIPKDYAAHVLEQALQNETICKKDYEDYINPEIFDHWDQGHVHASNLASCIFNNLPEWAKAEFTTVSIALGLIPPTLLAVGPDTSGIALLSLRRPLLATALAFGSPALRIGQDPVEILKSAPKVMFGVDARPGPSWRRWPIVAAIIVVEYAIAAAAVFNVAYQVSFLTYQAVCWAAIQLFQTPLVPETAAPLFWVLIVVPVTFMCEYAIRWRVKKRAYEGSSLETGSDTTTRSPIFWVADWVCSELTPWMYVETYGFQTEDEGPAWLLFTYFVNLTSLAHVLMGSILLSSIFFVGFRNAVITVTTFLAGALGCRLVMSFELYWMKRQYGWERLHDLKRQDSVEI</sequence>
<dbReference type="Proteomes" id="UP001148614">
    <property type="component" value="Unassembled WGS sequence"/>
</dbReference>
<feature type="signal peptide" evidence="2">
    <location>
        <begin position="1"/>
        <end position="20"/>
    </location>
</feature>
<evidence type="ECO:0000256" key="1">
    <source>
        <dbReference type="SAM" id="Phobius"/>
    </source>
</evidence>
<keyword evidence="1" id="KW-1133">Transmembrane helix</keyword>
<protein>
    <submittedName>
        <fullName evidence="3">Uncharacterized protein</fullName>
    </submittedName>
</protein>
<accession>A0A9W8TQY4</accession>
<proteinExistence type="predicted"/>
<keyword evidence="4" id="KW-1185">Reference proteome</keyword>
<feature type="chain" id="PRO_5040874614" evidence="2">
    <location>
        <begin position="21"/>
        <end position="382"/>
    </location>
</feature>
<keyword evidence="1" id="KW-0812">Transmembrane</keyword>
<evidence type="ECO:0000313" key="4">
    <source>
        <dbReference type="Proteomes" id="UP001148614"/>
    </source>
</evidence>